<dbReference type="InterPro" id="IPR000866">
    <property type="entry name" value="AhpC/TSA"/>
</dbReference>
<evidence type="ECO:0000256" key="2">
    <source>
        <dbReference type="ARBA" id="ARBA00011245"/>
    </source>
</evidence>
<dbReference type="PANTHER" id="PTHR42801">
    <property type="entry name" value="THIOREDOXIN-DEPENDENT PEROXIDE REDUCTASE"/>
    <property type="match status" value="1"/>
</dbReference>
<comment type="similarity">
    <text evidence="10">Belongs to the peroxiredoxin family. BCP/PrxQ subfamily.</text>
</comment>
<evidence type="ECO:0000256" key="1">
    <source>
        <dbReference type="ARBA" id="ARBA00003330"/>
    </source>
</evidence>
<name>A0ABU5YEM2_9MYCO</name>
<dbReference type="CDD" id="cd03017">
    <property type="entry name" value="PRX_BCP"/>
    <property type="match status" value="1"/>
</dbReference>
<gene>
    <name evidence="14" type="ORF">KV112_01915</name>
</gene>
<feature type="domain" description="Thioredoxin" evidence="13">
    <location>
        <begin position="1"/>
        <end position="151"/>
    </location>
</feature>
<keyword evidence="15" id="KW-1185">Reference proteome</keyword>
<comment type="subunit">
    <text evidence="2">Monomer.</text>
</comment>
<dbReference type="InterPro" id="IPR036249">
    <property type="entry name" value="Thioredoxin-like_sf"/>
</dbReference>
<evidence type="ECO:0000256" key="7">
    <source>
        <dbReference type="ARBA" id="ARBA00023157"/>
    </source>
</evidence>
<evidence type="ECO:0000256" key="11">
    <source>
        <dbReference type="ARBA" id="ARBA00041373"/>
    </source>
</evidence>
<dbReference type="Pfam" id="PF00578">
    <property type="entry name" value="AhpC-TSA"/>
    <property type="match status" value="1"/>
</dbReference>
<comment type="function">
    <text evidence="1">Thiol-specific peroxidase that catalyzes the reduction of hydrogen peroxide and organic hydroperoxides to water and alcohols, respectively. Plays a role in cell protection against oxidative stress by detoxifying peroxides and as sensor of hydrogen peroxide-mediated signaling events.</text>
</comment>
<keyword evidence="5" id="KW-0049">Antioxidant</keyword>
<comment type="caution">
    <text evidence="14">The sequence shown here is derived from an EMBL/GenBank/DDBJ whole genome shotgun (WGS) entry which is preliminary data.</text>
</comment>
<dbReference type="InterPro" id="IPR050924">
    <property type="entry name" value="Peroxiredoxin_BCP/PrxQ"/>
</dbReference>
<dbReference type="RefSeq" id="WP_224860371.1">
    <property type="nucleotide sequence ID" value="NZ_JAYJJS010000029.1"/>
</dbReference>
<evidence type="ECO:0000256" key="10">
    <source>
        <dbReference type="ARBA" id="ARBA00038489"/>
    </source>
</evidence>
<dbReference type="Gene3D" id="3.40.30.10">
    <property type="entry name" value="Glutaredoxin"/>
    <property type="match status" value="1"/>
</dbReference>
<evidence type="ECO:0000313" key="15">
    <source>
        <dbReference type="Proteomes" id="UP001299046"/>
    </source>
</evidence>
<keyword evidence="6 14" id="KW-0560">Oxidoreductase</keyword>
<evidence type="ECO:0000256" key="4">
    <source>
        <dbReference type="ARBA" id="ARBA00022559"/>
    </source>
</evidence>
<evidence type="ECO:0000256" key="5">
    <source>
        <dbReference type="ARBA" id="ARBA00022862"/>
    </source>
</evidence>
<proteinExistence type="inferred from homology"/>
<dbReference type="GO" id="GO:0140824">
    <property type="term" value="F:thioredoxin-dependent peroxiredoxin activity"/>
    <property type="evidence" value="ECO:0007669"/>
    <property type="project" value="UniProtKB-EC"/>
</dbReference>
<evidence type="ECO:0000256" key="3">
    <source>
        <dbReference type="ARBA" id="ARBA00013017"/>
    </source>
</evidence>
<dbReference type="Proteomes" id="UP001299046">
    <property type="component" value="Unassembled WGS sequence"/>
</dbReference>
<comment type="catalytic activity">
    <reaction evidence="12">
        <text>a hydroperoxide + [thioredoxin]-dithiol = an alcohol + [thioredoxin]-disulfide + H2O</text>
        <dbReference type="Rhea" id="RHEA:62620"/>
        <dbReference type="Rhea" id="RHEA-COMP:10698"/>
        <dbReference type="Rhea" id="RHEA-COMP:10700"/>
        <dbReference type="ChEBI" id="CHEBI:15377"/>
        <dbReference type="ChEBI" id="CHEBI:29950"/>
        <dbReference type="ChEBI" id="CHEBI:30879"/>
        <dbReference type="ChEBI" id="CHEBI:35924"/>
        <dbReference type="ChEBI" id="CHEBI:50058"/>
        <dbReference type="EC" id="1.11.1.24"/>
    </reaction>
</comment>
<evidence type="ECO:0000256" key="12">
    <source>
        <dbReference type="ARBA" id="ARBA00049091"/>
    </source>
</evidence>
<dbReference type="EMBL" id="JAYJJT010000002">
    <property type="protein sequence ID" value="MEB3048499.1"/>
    <property type="molecule type" value="Genomic_DNA"/>
</dbReference>
<evidence type="ECO:0000259" key="13">
    <source>
        <dbReference type="PROSITE" id="PS51352"/>
    </source>
</evidence>
<dbReference type="PIRSF" id="PIRSF000239">
    <property type="entry name" value="AHPC"/>
    <property type="match status" value="1"/>
</dbReference>
<keyword evidence="4 14" id="KW-0575">Peroxidase</keyword>
<reference evidence="14 15" key="1">
    <citation type="submission" date="2023-12" db="EMBL/GenBank/DDBJ databases">
        <title>Description of new species of Mycobacterium terrae complex isolated from sewage at the Sao Paulo Zoological Park Foundation in Brazil.</title>
        <authorList>
            <person name="Romagnoli C.L."/>
            <person name="Conceicao E.C."/>
            <person name="Machado E."/>
            <person name="Barreto L.B.P.F."/>
            <person name="Sharma A."/>
            <person name="Silva N.M."/>
            <person name="Marques L.E."/>
            <person name="Juliana M.A."/>
            <person name="Lourenco M.C.S."/>
            <person name="Digiampietri L.A."/>
            <person name="Suffys P.N."/>
            <person name="Viana-Niero C."/>
        </authorList>
    </citation>
    <scope>NUCLEOTIDE SEQUENCE [LARGE SCALE GENOMIC DNA]</scope>
    <source>
        <strain evidence="14 15">MYC123</strain>
    </source>
</reference>
<evidence type="ECO:0000313" key="14">
    <source>
        <dbReference type="EMBL" id="MEB3048499.1"/>
    </source>
</evidence>
<keyword evidence="8" id="KW-0676">Redox-active center</keyword>
<evidence type="ECO:0000256" key="8">
    <source>
        <dbReference type="ARBA" id="ARBA00023284"/>
    </source>
</evidence>
<sequence>MKTGDTVADFALPDQTGTPRRLTELLADGPVVLFFYPAAMTPGCTKEACHFRDLAGEFAAVGAQRVGISTDAVAKQAKFADQQSFDYPLLSDTDGTVATQFGVKRGLLGKLMPVKRTTFVIDTDRTVLEVIASEFSMDTHADKALELLRAR</sequence>
<dbReference type="SUPFAM" id="SSF52833">
    <property type="entry name" value="Thioredoxin-like"/>
    <property type="match status" value="1"/>
</dbReference>
<evidence type="ECO:0000256" key="6">
    <source>
        <dbReference type="ARBA" id="ARBA00023002"/>
    </source>
</evidence>
<organism evidence="14 15">
    <name type="scientific">[Mycobacterium] zoologicum</name>
    <dbReference type="NCBI Taxonomy" id="2872311"/>
    <lineage>
        <taxon>Bacteria</taxon>
        <taxon>Bacillati</taxon>
        <taxon>Actinomycetota</taxon>
        <taxon>Actinomycetes</taxon>
        <taxon>Mycobacteriales</taxon>
        <taxon>Mycobacteriaceae</taxon>
        <taxon>Mycolicibacter</taxon>
    </lineage>
</organism>
<keyword evidence="7" id="KW-1015">Disulfide bond</keyword>
<dbReference type="EC" id="1.11.1.24" evidence="3"/>
<dbReference type="InterPro" id="IPR024706">
    <property type="entry name" value="Peroxiredoxin_AhpC-typ"/>
</dbReference>
<dbReference type="InterPro" id="IPR013766">
    <property type="entry name" value="Thioredoxin_domain"/>
</dbReference>
<dbReference type="PROSITE" id="PS51352">
    <property type="entry name" value="THIOREDOXIN_2"/>
    <property type="match status" value="1"/>
</dbReference>
<protein>
    <recommendedName>
        <fullName evidence="3">thioredoxin-dependent peroxiredoxin</fullName>
        <ecNumber evidence="3">1.11.1.24</ecNumber>
    </recommendedName>
    <alternativeName>
        <fullName evidence="11">Bacterioferritin comigratory protein</fullName>
    </alternativeName>
    <alternativeName>
        <fullName evidence="9">Thioredoxin peroxidase</fullName>
    </alternativeName>
</protein>
<accession>A0ABU5YEM2</accession>
<dbReference type="PANTHER" id="PTHR42801:SF8">
    <property type="entry name" value="PEROXIREDOXIN RV1608C-RELATED"/>
    <property type="match status" value="1"/>
</dbReference>
<evidence type="ECO:0000256" key="9">
    <source>
        <dbReference type="ARBA" id="ARBA00032824"/>
    </source>
</evidence>